<feature type="compositionally biased region" description="Polar residues" evidence="1">
    <location>
        <begin position="807"/>
        <end position="821"/>
    </location>
</feature>
<protein>
    <submittedName>
        <fullName evidence="2">Uncharacterized protein</fullName>
    </submittedName>
</protein>
<feature type="compositionally biased region" description="Basic and acidic residues" evidence="1">
    <location>
        <begin position="766"/>
        <end position="785"/>
    </location>
</feature>
<feature type="compositionally biased region" description="Polar residues" evidence="1">
    <location>
        <begin position="718"/>
        <end position="739"/>
    </location>
</feature>
<feature type="compositionally biased region" description="Basic and acidic residues" evidence="1">
    <location>
        <begin position="823"/>
        <end position="916"/>
    </location>
</feature>
<feature type="compositionally biased region" description="Basic and acidic residues" evidence="1">
    <location>
        <begin position="590"/>
        <end position="602"/>
    </location>
</feature>
<feature type="compositionally biased region" description="Polar residues" evidence="1">
    <location>
        <begin position="204"/>
        <end position="221"/>
    </location>
</feature>
<feature type="region of interest" description="Disordered" evidence="1">
    <location>
        <begin position="590"/>
        <end position="750"/>
    </location>
</feature>
<evidence type="ECO:0000313" key="2">
    <source>
        <dbReference type="EMBL" id="KAK4741430.1"/>
    </source>
</evidence>
<feature type="compositionally biased region" description="Pro residues" evidence="1">
    <location>
        <begin position="76"/>
        <end position="120"/>
    </location>
</feature>
<feature type="compositionally biased region" description="Basic and acidic residues" evidence="1">
    <location>
        <begin position="930"/>
        <end position="952"/>
    </location>
</feature>
<dbReference type="AlphaFoldDB" id="A0AAN7JG78"/>
<dbReference type="Proteomes" id="UP001345219">
    <property type="component" value="Chromosome 19"/>
</dbReference>
<comment type="caution">
    <text evidence="2">The sequence shown here is derived from an EMBL/GenBank/DDBJ whole genome shotgun (WGS) entry which is preliminary data.</text>
</comment>
<accession>A0AAN7JG78</accession>
<feature type="compositionally biased region" description="Low complexity" evidence="1">
    <location>
        <begin position="603"/>
        <end position="615"/>
    </location>
</feature>
<dbReference type="InterPro" id="IPR031937">
    <property type="entry name" value="PNISR"/>
</dbReference>
<feature type="compositionally biased region" description="Basic and acidic residues" evidence="1">
    <location>
        <begin position="624"/>
        <end position="635"/>
    </location>
</feature>
<feature type="compositionally biased region" description="Basic and acidic residues" evidence="1">
    <location>
        <begin position="15"/>
        <end position="26"/>
    </location>
</feature>
<feature type="region of interest" description="Disordered" evidence="1">
    <location>
        <begin position="500"/>
        <end position="549"/>
    </location>
</feature>
<gene>
    <name evidence="2" type="ORF">SAY87_025018</name>
</gene>
<feature type="region of interest" description="Disordered" evidence="1">
    <location>
        <begin position="204"/>
        <end position="234"/>
    </location>
</feature>
<organism evidence="2 3">
    <name type="scientific">Trapa incisa</name>
    <dbReference type="NCBI Taxonomy" id="236973"/>
    <lineage>
        <taxon>Eukaryota</taxon>
        <taxon>Viridiplantae</taxon>
        <taxon>Streptophyta</taxon>
        <taxon>Embryophyta</taxon>
        <taxon>Tracheophyta</taxon>
        <taxon>Spermatophyta</taxon>
        <taxon>Magnoliopsida</taxon>
        <taxon>eudicotyledons</taxon>
        <taxon>Gunneridae</taxon>
        <taxon>Pentapetalae</taxon>
        <taxon>rosids</taxon>
        <taxon>malvids</taxon>
        <taxon>Myrtales</taxon>
        <taxon>Lythraceae</taxon>
        <taxon>Trapa</taxon>
    </lineage>
</organism>
<feature type="compositionally biased region" description="Basic residues" evidence="1">
    <location>
        <begin position="997"/>
        <end position="1011"/>
    </location>
</feature>
<dbReference type="Pfam" id="PF15996">
    <property type="entry name" value="PNISR"/>
    <property type="match status" value="1"/>
</dbReference>
<evidence type="ECO:0000256" key="1">
    <source>
        <dbReference type="SAM" id="MobiDB-lite"/>
    </source>
</evidence>
<name>A0AAN7JG78_9MYRT</name>
<feature type="compositionally biased region" description="Low complexity" evidence="1">
    <location>
        <begin position="917"/>
        <end position="928"/>
    </location>
</feature>
<dbReference type="EMBL" id="JAXIOK010000024">
    <property type="protein sequence ID" value="KAK4741430.1"/>
    <property type="molecule type" value="Genomic_DNA"/>
</dbReference>
<feature type="compositionally biased region" description="Basic and acidic residues" evidence="1">
    <location>
        <begin position="670"/>
        <end position="689"/>
    </location>
</feature>
<sequence>MAYLLLRPQQSLTPERSKSLPSRRESPIATVAMDSYRSYARAPAPPTPPSSAVDPHYHQYQQQAAALPQGPWFPNHFPPSTPPPPPWAPPPPAPPPPPPPPQSDHPPPPAYPNPSHPYPPHHAQQFPPRPYLPPPQHLNPYPPQDWGNSNWSYQQSFNHQAQSDTEDWAARAKAWASAKAAMESQHPHAHYQYQYPQATESHYVENHQNPTPGSAYQQHPPSTVPPNGQPVHFQENQSIDSRSVSYLPDGRMMYSAADGHTNTDRNAAFPAQEHLPAKQSVHQQEVPLSYSSVSGKEEVGDYNEGILPLHNSATLEGVGHIHAPISSAEGSVFSYGKQYSDPTTNPADQPLEFASRFNSESDLRAQSAYTYHDTIGHLRSVDTAVPMASGSMWTSSMTPDVAYPSIPGVFQSGSQHDPSVPIPPHASGHAIPPFPRFPGPSFQPTVSAPGGPFGLGAGLQLPPTGGFSADSYGIPGNAERPKKAPVPNWLREEIIKTKASISSSFMGHPKDEAQSNEDEGADVSFDKGDQADNKSIDSKSTEEDDDDEDYVEAARAAAINQEIKRVLTEVLLKVTDDLFDEIATKVLNEDDHSDNHSARSLDHSVSPTSHSTPVSKAYTNTIAESKHLENEDVSEKSNFSAGGNILGLANYSSDDEDETQTPDRPNSSKTDNHMKSDSKRPPVDVKDAAGRGTLLVEVEEQEANADGGPMKSLVESKSGGSDSGNTEVNETSNLTSSKVSPKADQVNVNGKMVNNAVVSVSVETLDKKVNGNSKLEEETDGRKLPMDGILNLESKMTDSDGNKRMSAVNSLKGPTTGTVNGDNKFDDNQRKDERHPRKEKIERNDSTDVKVHGKHGEKNKEADTRKRSGHLDIKDDRKDRERSYRDNEKSDIKRTERSRDKEDDRSQHKASHDLSINRRQSSSSSSRGRNNRDNLASHERDSSDEFSDDSRRKLYSRKRNLSPSPVRSKRRQVSRSPYSKHSQRRHSPYSSLEGSRERRRSRSRSPMRRRR</sequence>
<feature type="region of interest" description="Disordered" evidence="1">
    <location>
        <begin position="766"/>
        <end position="1011"/>
    </location>
</feature>
<feature type="region of interest" description="Disordered" evidence="1">
    <location>
        <begin position="464"/>
        <end position="488"/>
    </location>
</feature>
<keyword evidence="3" id="KW-1185">Reference proteome</keyword>
<feature type="region of interest" description="Disordered" evidence="1">
    <location>
        <begin position="1"/>
        <end position="152"/>
    </location>
</feature>
<feature type="compositionally biased region" description="Pro residues" evidence="1">
    <location>
        <begin position="127"/>
        <end position="143"/>
    </location>
</feature>
<feature type="compositionally biased region" description="Basic and acidic residues" evidence="1">
    <location>
        <begin position="524"/>
        <end position="541"/>
    </location>
</feature>
<proteinExistence type="predicted"/>
<evidence type="ECO:0000313" key="3">
    <source>
        <dbReference type="Proteomes" id="UP001345219"/>
    </source>
</evidence>
<reference evidence="2 3" key="1">
    <citation type="journal article" date="2023" name="Hortic Res">
        <title>Pangenome of water caltrop reveals structural variations and asymmetric subgenome divergence after allopolyploidization.</title>
        <authorList>
            <person name="Zhang X."/>
            <person name="Chen Y."/>
            <person name="Wang L."/>
            <person name="Yuan Y."/>
            <person name="Fang M."/>
            <person name="Shi L."/>
            <person name="Lu R."/>
            <person name="Comes H.P."/>
            <person name="Ma Y."/>
            <person name="Chen Y."/>
            <person name="Huang G."/>
            <person name="Zhou Y."/>
            <person name="Zheng Z."/>
            <person name="Qiu Y."/>
        </authorList>
    </citation>
    <scope>NUCLEOTIDE SEQUENCE [LARGE SCALE GENOMIC DNA]</scope>
    <source>
        <tissue evidence="2">Roots</tissue>
    </source>
</reference>